<organism evidence="2 3">
    <name type="scientific">Streptomyces cinnamoneus</name>
    <name type="common">Streptoverticillium cinnamoneum</name>
    <dbReference type="NCBI Taxonomy" id="53446"/>
    <lineage>
        <taxon>Bacteria</taxon>
        <taxon>Bacillati</taxon>
        <taxon>Actinomycetota</taxon>
        <taxon>Actinomycetes</taxon>
        <taxon>Kitasatosporales</taxon>
        <taxon>Streptomycetaceae</taxon>
        <taxon>Streptomyces</taxon>
        <taxon>Streptomyces cinnamoneus group</taxon>
    </lineage>
</organism>
<dbReference type="GO" id="GO:0003824">
    <property type="term" value="F:catalytic activity"/>
    <property type="evidence" value="ECO:0007669"/>
    <property type="project" value="UniProtKB-ARBA"/>
</dbReference>
<evidence type="ECO:0000259" key="1">
    <source>
        <dbReference type="Pfam" id="PF12697"/>
    </source>
</evidence>
<evidence type="ECO:0000313" key="3">
    <source>
        <dbReference type="Proteomes" id="UP000222531"/>
    </source>
</evidence>
<dbReference type="Gene3D" id="3.40.50.1820">
    <property type="entry name" value="alpha/beta hydrolase"/>
    <property type="match status" value="1"/>
</dbReference>
<dbReference type="PANTHER" id="PTHR43689">
    <property type="entry name" value="HYDROLASE"/>
    <property type="match status" value="1"/>
</dbReference>
<dbReference type="PANTHER" id="PTHR43689:SF8">
    <property type="entry name" value="ALPHA_BETA-HYDROLASES SUPERFAMILY PROTEIN"/>
    <property type="match status" value="1"/>
</dbReference>
<dbReference type="InterPro" id="IPR000073">
    <property type="entry name" value="AB_hydrolase_1"/>
</dbReference>
<dbReference type="SUPFAM" id="SSF53474">
    <property type="entry name" value="alpha/beta-Hydrolases"/>
    <property type="match status" value="1"/>
</dbReference>
<proteinExistence type="predicted"/>
<gene>
    <name evidence="2" type="ORF">BLA24_13240</name>
</gene>
<sequence length="283" mass="29952">MMSAVTYKMVRMTELLASSDDVRPLTALDDGSGPNLLVVHPGGGDATAWDGVTRRLTDDFRVVRINRRIYAPGADIALPHSMAVEAADILRVAELLDAPVLLVGHSSGAVAALEAALLDPSAFAGLFLYEPPMPTRELIAGAAGVRARAALDTGDPVEAMRIHMRDIVRMPVSTVDAMFADQELRAMCCAHATAQIADDEAIDALGVGIERFADLKTPTTLIEGDLSPAHLRERLSDLAATLPNARIVTLTGHGHAAHFTAPDALADAIRDMAEQVLQAGGNR</sequence>
<dbReference type="Pfam" id="PF12697">
    <property type="entry name" value="Abhydrolase_6"/>
    <property type="match status" value="1"/>
</dbReference>
<dbReference type="EMBL" id="NHZO01000145">
    <property type="protein sequence ID" value="PHQ51474.1"/>
    <property type="molecule type" value="Genomic_DNA"/>
</dbReference>
<comment type="caution">
    <text evidence="2">The sequence shown here is derived from an EMBL/GenBank/DDBJ whole genome shotgun (WGS) entry which is preliminary data.</text>
</comment>
<accession>A0A2G1XJN7</accession>
<reference evidence="2 3" key="1">
    <citation type="journal article" date="2017" name="Biochemistry">
        <title>Identification of the Biosynthetic Pathway for the Antibiotic Bicyclomycin.</title>
        <authorList>
            <person name="Patteson J."/>
            <person name="Cai W."/>
            <person name="Johnson R.A."/>
            <person name="Santa Maria K."/>
            <person name="Li B."/>
        </authorList>
    </citation>
    <scope>NUCLEOTIDE SEQUENCE [LARGE SCALE GENOMIC DNA]</scope>
    <source>
        <strain evidence="2 3">ATCC 21532</strain>
    </source>
</reference>
<protein>
    <recommendedName>
        <fullName evidence="1">AB hydrolase-1 domain-containing protein</fullName>
    </recommendedName>
</protein>
<dbReference type="AlphaFoldDB" id="A0A2G1XJN7"/>
<dbReference type="InterPro" id="IPR029058">
    <property type="entry name" value="AB_hydrolase_fold"/>
</dbReference>
<keyword evidence="3" id="KW-1185">Reference proteome</keyword>
<name>A0A2G1XJN7_STRCJ</name>
<evidence type="ECO:0000313" key="2">
    <source>
        <dbReference type="EMBL" id="PHQ51474.1"/>
    </source>
</evidence>
<feature type="domain" description="AB hydrolase-1" evidence="1">
    <location>
        <begin position="36"/>
        <end position="268"/>
    </location>
</feature>
<dbReference type="Proteomes" id="UP000222531">
    <property type="component" value="Unassembled WGS sequence"/>
</dbReference>